<feature type="region of interest" description="Disordered" evidence="8">
    <location>
        <begin position="86"/>
        <end position="136"/>
    </location>
</feature>
<dbReference type="PANTHER" id="PTHR46806">
    <property type="entry name" value="F5/8 TYPE C DOMAIN-CONTAINING PROTEIN"/>
    <property type="match status" value="1"/>
</dbReference>
<dbReference type="FunFam" id="2.60.120.260:FF:000002">
    <property type="entry name" value="Coagulation factor VIII"/>
    <property type="match status" value="1"/>
</dbReference>
<evidence type="ECO:0000256" key="4">
    <source>
        <dbReference type="ARBA" id="ARBA00022989"/>
    </source>
</evidence>
<dbReference type="InterPro" id="IPR050633">
    <property type="entry name" value="Neuropilin_MCO_CoagFactor"/>
</dbReference>
<feature type="compositionally biased region" description="Polar residues" evidence="8">
    <location>
        <begin position="642"/>
        <end position="651"/>
    </location>
</feature>
<feature type="compositionally biased region" description="Basic and acidic residues" evidence="8">
    <location>
        <begin position="593"/>
        <end position="603"/>
    </location>
</feature>
<dbReference type="Gene3D" id="2.60.120.260">
    <property type="entry name" value="Galactose-binding domain-like"/>
    <property type="match status" value="1"/>
</dbReference>
<keyword evidence="3 9" id="KW-0812">Transmembrane</keyword>
<dbReference type="Pfam" id="PF00754">
    <property type="entry name" value="F5_F8_type_C"/>
    <property type="match status" value="1"/>
</dbReference>
<keyword evidence="6 7" id="KW-1015">Disulfide bond</keyword>
<comment type="subcellular location">
    <subcellularLocation>
        <location evidence="1">Membrane</location>
        <topology evidence="1">Single-pass type I membrane protein</topology>
    </subcellularLocation>
</comment>
<keyword evidence="5 9" id="KW-0472">Membrane</keyword>
<dbReference type="AlphaFoldDB" id="A0AAV7RIK4"/>
<evidence type="ECO:0000259" key="12">
    <source>
        <dbReference type="PROSITE" id="PS50820"/>
    </source>
</evidence>
<dbReference type="SMART" id="SM00603">
    <property type="entry name" value="LCCL"/>
    <property type="match status" value="1"/>
</dbReference>
<keyword evidence="14" id="KW-1185">Reference proteome</keyword>
<dbReference type="InterPro" id="IPR008979">
    <property type="entry name" value="Galactose-bd-like_sf"/>
</dbReference>
<dbReference type="CDD" id="cd00057">
    <property type="entry name" value="FA58C"/>
    <property type="match status" value="1"/>
</dbReference>
<dbReference type="EMBL" id="JANPWB010000009">
    <property type="protein sequence ID" value="KAJ1152266.1"/>
    <property type="molecule type" value="Genomic_DNA"/>
</dbReference>
<sequence length="942" mass="102753">MGGRDCLSREYESVLMSEVGELVEDPGGGEVRRGSFILILSPVLRVVQYPLRTAPLLVFPAHSAKGGASGDAGSLRCSRVTANGEPRAELPLHPGPKRDWPAPALPPGSAVSPLEGGSSGHGRKADRHRNKGRRKVKHCWSLGGGRSLRLRNMLPRGSAEGGRGPCLLLVLGVLPLHCLLADTLDGCGHVVIGKESGTLTSKNYPGTYPNDTFCERRIKVPEGKKLHIKFGDLDIESHECESSYLKVFDGSSELESVNHCGVLANSPSEIYLKSNEATIRFKSGSHVSGRGFLLSFTSSDHPDLVTCLEKSNHFAESEFSRYCPAGCRDVVGTISGDHLEGYRDTSLLCKAAIHAGVIADEQGGRINVTQHKGIGRYEGVLANGILSVDGSLSDRRFMFNSYGCSTPQLTEFGVNSSGGITATSSWQSTNANGEVVKWTPAGALFQNQGPSWASSRNTDGEWLEIDLGERKRITGIITKGSTKRDFIFYVQSYKVQFSKEGLKWKTYKDAPGSVEKVFSGNDNFLSDARNSFLRPIVARYMRIVPHSWHQRIALKVELLGCRLTQGNASSAQPMLQKPTYSSGISLLDEDRTTTEHIPSEGRDLGNATSADPLLKKTSQRLPTPLVNNDQTIRNRIPYGESDSGNPTSANPLIQKPDHILNTLEINEDRTFTEPIPSEESDLGLKVAIIVAPAILSLLLLIGGICACATLRKKKTQGSALGLSKAQETGCWKQIKQPFARQQSTEFTISYSNDKDTVQKLDLVTCDMADFQLPLMVGTDTVTRKGSTFKPLDTEMKDQIGRAEIENHYDFPHRASRHEYALPLMNQEPEYATPIIERHTKWENTFTCESGYKVPVLATSPQLNIALIGISSLKDSAGGDYKSLQSTKNSEGEYDRPKVIQNMAAVGDSSDYQKPQLNLATDDGYASPRDCLKPISHTSVISA</sequence>
<feature type="compositionally biased region" description="Polar residues" evidence="8">
    <location>
        <begin position="619"/>
        <end position="633"/>
    </location>
</feature>
<dbReference type="InterPro" id="IPR004043">
    <property type="entry name" value="LCCL"/>
</dbReference>
<feature type="compositionally biased region" description="Basic residues" evidence="8">
    <location>
        <begin position="121"/>
        <end position="136"/>
    </location>
</feature>
<dbReference type="SMART" id="SM00231">
    <property type="entry name" value="FA58C"/>
    <property type="match status" value="1"/>
</dbReference>
<evidence type="ECO:0000256" key="5">
    <source>
        <dbReference type="ARBA" id="ARBA00023136"/>
    </source>
</evidence>
<dbReference type="SUPFAM" id="SSF49854">
    <property type="entry name" value="Spermadhesin, CUB domain"/>
    <property type="match status" value="1"/>
</dbReference>
<feature type="domain" description="F5/8 type C" evidence="11">
    <location>
        <begin position="404"/>
        <end position="561"/>
    </location>
</feature>
<evidence type="ECO:0000256" key="8">
    <source>
        <dbReference type="SAM" id="MobiDB-lite"/>
    </source>
</evidence>
<gene>
    <name evidence="13" type="ORF">NDU88_005042</name>
</gene>
<reference evidence="13" key="1">
    <citation type="journal article" date="2022" name="bioRxiv">
        <title>Sequencing and chromosome-scale assembly of the giantPleurodeles waltlgenome.</title>
        <authorList>
            <person name="Brown T."/>
            <person name="Elewa A."/>
            <person name="Iarovenko S."/>
            <person name="Subramanian E."/>
            <person name="Araus A.J."/>
            <person name="Petzold A."/>
            <person name="Susuki M."/>
            <person name="Suzuki K.-i.T."/>
            <person name="Hayashi T."/>
            <person name="Toyoda A."/>
            <person name="Oliveira C."/>
            <person name="Osipova E."/>
            <person name="Leigh N.D."/>
            <person name="Simon A."/>
            <person name="Yun M.H."/>
        </authorList>
    </citation>
    <scope>NUCLEOTIDE SEQUENCE</scope>
    <source>
        <strain evidence="13">20211129_DDA</strain>
        <tissue evidence="13">Liver</tissue>
    </source>
</reference>
<dbReference type="InterPro" id="IPR035914">
    <property type="entry name" value="Sperma_CUB_dom_sf"/>
</dbReference>
<dbReference type="Gene3D" id="2.60.120.290">
    <property type="entry name" value="Spermadhesin, CUB domain"/>
    <property type="match status" value="1"/>
</dbReference>
<feature type="domain" description="LCCL" evidence="12">
    <location>
        <begin position="301"/>
        <end position="397"/>
    </location>
</feature>
<proteinExistence type="predicted"/>
<organism evidence="13 14">
    <name type="scientific">Pleurodeles waltl</name>
    <name type="common">Iberian ribbed newt</name>
    <dbReference type="NCBI Taxonomy" id="8319"/>
    <lineage>
        <taxon>Eukaryota</taxon>
        <taxon>Metazoa</taxon>
        <taxon>Chordata</taxon>
        <taxon>Craniata</taxon>
        <taxon>Vertebrata</taxon>
        <taxon>Euteleostomi</taxon>
        <taxon>Amphibia</taxon>
        <taxon>Batrachia</taxon>
        <taxon>Caudata</taxon>
        <taxon>Salamandroidea</taxon>
        <taxon>Salamandridae</taxon>
        <taxon>Pleurodelinae</taxon>
        <taxon>Pleurodeles</taxon>
    </lineage>
</organism>
<dbReference type="InterPro" id="IPR000859">
    <property type="entry name" value="CUB_dom"/>
</dbReference>
<dbReference type="GO" id="GO:0038023">
    <property type="term" value="F:signaling receptor activity"/>
    <property type="evidence" value="ECO:0007669"/>
    <property type="project" value="TreeGrafter"/>
</dbReference>
<dbReference type="PROSITE" id="PS01180">
    <property type="entry name" value="CUB"/>
    <property type="match status" value="1"/>
</dbReference>
<dbReference type="Gene3D" id="2.170.130.20">
    <property type="entry name" value="LCCL-like domain"/>
    <property type="match status" value="1"/>
</dbReference>
<comment type="caution">
    <text evidence="13">The sequence shown here is derived from an EMBL/GenBank/DDBJ whole genome shotgun (WGS) entry which is preliminary data.</text>
</comment>
<evidence type="ECO:0000256" key="6">
    <source>
        <dbReference type="ARBA" id="ARBA00023157"/>
    </source>
</evidence>
<keyword evidence="4 9" id="KW-1133">Transmembrane helix</keyword>
<evidence type="ECO:0000256" key="2">
    <source>
        <dbReference type="ARBA" id="ARBA00022553"/>
    </source>
</evidence>
<feature type="region of interest" description="Disordered" evidence="8">
    <location>
        <begin position="593"/>
        <end position="655"/>
    </location>
</feature>
<dbReference type="PROSITE" id="PS50022">
    <property type="entry name" value="FA58C_3"/>
    <property type="match status" value="1"/>
</dbReference>
<feature type="compositionally biased region" description="Basic and acidic residues" evidence="8">
    <location>
        <begin position="86"/>
        <end position="100"/>
    </location>
</feature>
<dbReference type="CDD" id="cd00041">
    <property type="entry name" value="CUB"/>
    <property type="match status" value="1"/>
</dbReference>
<dbReference type="PROSITE" id="PS50820">
    <property type="entry name" value="LCCL"/>
    <property type="match status" value="1"/>
</dbReference>
<dbReference type="InterPro" id="IPR000421">
    <property type="entry name" value="FA58C"/>
</dbReference>
<dbReference type="SUPFAM" id="SSF69848">
    <property type="entry name" value="LCCL domain"/>
    <property type="match status" value="1"/>
</dbReference>
<keyword evidence="2" id="KW-0597">Phosphoprotein</keyword>
<evidence type="ECO:0000313" key="13">
    <source>
        <dbReference type="EMBL" id="KAJ1152266.1"/>
    </source>
</evidence>
<protein>
    <recommendedName>
        <fullName evidence="15">Discoidin, CUB and LCCL domain-containing protein 1</fullName>
    </recommendedName>
</protein>
<accession>A0AAV7RIK4</accession>
<dbReference type="SUPFAM" id="SSF49785">
    <property type="entry name" value="Galactose-binding domain-like"/>
    <property type="match status" value="1"/>
</dbReference>
<dbReference type="Proteomes" id="UP001066276">
    <property type="component" value="Chromosome 5"/>
</dbReference>
<evidence type="ECO:0000259" key="11">
    <source>
        <dbReference type="PROSITE" id="PS50022"/>
    </source>
</evidence>
<name>A0AAV7RIK4_PLEWA</name>
<dbReference type="PANTHER" id="PTHR46806:SF1">
    <property type="entry name" value="DISCOIDIN, CUB AND LCCL DOMAIN-CONTAINING PROTEIN 1"/>
    <property type="match status" value="1"/>
</dbReference>
<evidence type="ECO:0000313" key="14">
    <source>
        <dbReference type="Proteomes" id="UP001066276"/>
    </source>
</evidence>
<dbReference type="Pfam" id="PF03815">
    <property type="entry name" value="LCCL"/>
    <property type="match status" value="1"/>
</dbReference>
<evidence type="ECO:0000256" key="3">
    <source>
        <dbReference type="ARBA" id="ARBA00022692"/>
    </source>
</evidence>
<feature type="disulfide bond" evidence="7">
    <location>
        <begin position="187"/>
        <end position="214"/>
    </location>
</feature>
<evidence type="ECO:0008006" key="15">
    <source>
        <dbReference type="Google" id="ProtNLM"/>
    </source>
</evidence>
<dbReference type="SMART" id="SM00042">
    <property type="entry name" value="CUB"/>
    <property type="match status" value="1"/>
</dbReference>
<comment type="caution">
    <text evidence="7">Lacks conserved residue(s) required for the propagation of feature annotation.</text>
</comment>
<evidence type="ECO:0000256" key="7">
    <source>
        <dbReference type="PROSITE-ProRule" id="PRU00059"/>
    </source>
</evidence>
<dbReference type="InterPro" id="IPR036609">
    <property type="entry name" value="LCCL_sf"/>
</dbReference>
<feature type="domain" description="CUB" evidence="10">
    <location>
        <begin position="187"/>
        <end position="299"/>
    </location>
</feature>
<evidence type="ECO:0000256" key="9">
    <source>
        <dbReference type="SAM" id="Phobius"/>
    </source>
</evidence>
<dbReference type="GO" id="GO:0005886">
    <property type="term" value="C:plasma membrane"/>
    <property type="evidence" value="ECO:0007669"/>
    <property type="project" value="TreeGrafter"/>
</dbReference>
<feature type="transmembrane region" description="Helical" evidence="9">
    <location>
        <begin position="686"/>
        <end position="710"/>
    </location>
</feature>
<dbReference type="Pfam" id="PF00431">
    <property type="entry name" value="CUB"/>
    <property type="match status" value="1"/>
</dbReference>
<evidence type="ECO:0000259" key="10">
    <source>
        <dbReference type="PROSITE" id="PS01180"/>
    </source>
</evidence>
<evidence type="ECO:0000256" key="1">
    <source>
        <dbReference type="ARBA" id="ARBA00004479"/>
    </source>
</evidence>
<dbReference type="PROSITE" id="PS01285">
    <property type="entry name" value="FA58C_1"/>
    <property type="match status" value="1"/>
</dbReference>